<gene>
    <name evidence="1" type="ORF">RMSM_05597</name>
</gene>
<sequence>MPPHGISKDASNRLQSAFPEMLSQWLDDQKSLTFCTSPELYDN</sequence>
<proteinExistence type="predicted"/>
<dbReference type="AlphaFoldDB" id="M5REG4"/>
<dbReference type="Proteomes" id="UP000011991">
    <property type="component" value="Unassembled WGS sequence"/>
</dbReference>
<dbReference type="EMBL" id="ANOG01000794">
    <property type="protein sequence ID" value="EMI17481.1"/>
    <property type="molecule type" value="Genomic_DNA"/>
</dbReference>
<evidence type="ECO:0000313" key="2">
    <source>
        <dbReference type="Proteomes" id="UP000011991"/>
    </source>
</evidence>
<reference evidence="1 2" key="1">
    <citation type="journal article" date="2013" name="Mar. Genomics">
        <title>Expression of sulfatases in Rhodopirellula baltica and the diversity of sulfatases in the genus Rhodopirellula.</title>
        <authorList>
            <person name="Wegner C.E."/>
            <person name="Richter-Heitmann T."/>
            <person name="Klindworth A."/>
            <person name="Klockow C."/>
            <person name="Richter M."/>
            <person name="Achstetter T."/>
            <person name="Glockner F.O."/>
            <person name="Harder J."/>
        </authorList>
    </citation>
    <scope>NUCLEOTIDE SEQUENCE [LARGE SCALE GENOMIC DNA]</scope>
    <source>
        <strain evidence="1 2">SM1</strain>
    </source>
</reference>
<name>M5REG4_9BACT</name>
<organism evidence="1 2">
    <name type="scientific">Rhodopirellula maiorica SM1</name>
    <dbReference type="NCBI Taxonomy" id="1265738"/>
    <lineage>
        <taxon>Bacteria</taxon>
        <taxon>Pseudomonadati</taxon>
        <taxon>Planctomycetota</taxon>
        <taxon>Planctomycetia</taxon>
        <taxon>Pirellulales</taxon>
        <taxon>Pirellulaceae</taxon>
        <taxon>Novipirellula</taxon>
    </lineage>
</organism>
<evidence type="ECO:0000313" key="1">
    <source>
        <dbReference type="EMBL" id="EMI17481.1"/>
    </source>
</evidence>
<feature type="non-terminal residue" evidence="1">
    <location>
        <position position="43"/>
    </location>
</feature>
<keyword evidence="2" id="KW-1185">Reference proteome</keyword>
<accession>M5REG4</accession>
<comment type="caution">
    <text evidence="1">The sequence shown here is derived from an EMBL/GenBank/DDBJ whole genome shotgun (WGS) entry which is preliminary data.</text>
</comment>
<protein>
    <submittedName>
        <fullName evidence="1">Uncharacterized protein</fullName>
    </submittedName>
</protein>